<dbReference type="OrthoDB" id="9888575at2"/>
<evidence type="ECO:0000313" key="1">
    <source>
        <dbReference type="EMBL" id="TQM57830.1"/>
    </source>
</evidence>
<dbReference type="AlphaFoldDB" id="A0A543HHN0"/>
<dbReference type="Proteomes" id="UP000316747">
    <property type="component" value="Unassembled WGS sequence"/>
</dbReference>
<dbReference type="EMBL" id="VFPM01000003">
    <property type="protein sequence ID" value="TQM57830.1"/>
    <property type="molecule type" value="Genomic_DNA"/>
</dbReference>
<comment type="caution">
    <text evidence="1">The sequence shown here is derived from an EMBL/GenBank/DDBJ whole genome shotgun (WGS) entry which is preliminary data.</text>
</comment>
<organism evidence="1 2">
    <name type="scientific">Humibacillus xanthopallidus</name>
    <dbReference type="NCBI Taxonomy" id="412689"/>
    <lineage>
        <taxon>Bacteria</taxon>
        <taxon>Bacillati</taxon>
        <taxon>Actinomycetota</taxon>
        <taxon>Actinomycetes</taxon>
        <taxon>Micrococcales</taxon>
        <taxon>Intrasporangiaceae</taxon>
        <taxon>Humibacillus</taxon>
    </lineage>
</organism>
<evidence type="ECO:0000313" key="2">
    <source>
        <dbReference type="Proteomes" id="UP000316747"/>
    </source>
</evidence>
<sequence>MRRRFGAYTVACEFDAAYGTPKRDAALVDLETWVGGGGLLVVSPATASGTATPRTVTVTLLR</sequence>
<dbReference type="RefSeq" id="WP_141845245.1">
    <property type="nucleotide sequence ID" value="NZ_VFPM01000003.1"/>
</dbReference>
<proteinExistence type="predicted"/>
<gene>
    <name evidence="1" type="ORF">FBY41_3165</name>
</gene>
<reference evidence="1 2" key="1">
    <citation type="submission" date="2019-06" db="EMBL/GenBank/DDBJ databases">
        <title>Genome sequencing of plant associated microbes to promote plant fitness in Sorghum bicolor and Oryza sativa.</title>
        <authorList>
            <person name="Coleman-Derr D."/>
        </authorList>
    </citation>
    <scope>NUCLEOTIDE SEQUENCE [LARGE SCALE GENOMIC DNA]</scope>
    <source>
        <strain evidence="1 2">KV-663</strain>
    </source>
</reference>
<protein>
    <submittedName>
        <fullName evidence="1">Uncharacterized protein</fullName>
    </submittedName>
</protein>
<name>A0A543HHN0_9MICO</name>
<accession>A0A543HHN0</accession>
<keyword evidence="2" id="KW-1185">Reference proteome</keyword>